<dbReference type="PANTHER" id="PTHR32385">
    <property type="entry name" value="MANNOSYL PHOSPHORYLINOSITOL CERAMIDE SYNTHASE"/>
    <property type="match status" value="1"/>
</dbReference>
<dbReference type="InterPro" id="IPR051706">
    <property type="entry name" value="Glycosyltransferase_domain"/>
</dbReference>
<feature type="transmembrane region" description="Helical" evidence="3">
    <location>
        <begin position="606"/>
        <end position="631"/>
    </location>
</feature>
<dbReference type="GO" id="GO:0051999">
    <property type="term" value="P:mannosyl-inositol phosphorylceramide biosynthetic process"/>
    <property type="evidence" value="ECO:0007669"/>
    <property type="project" value="TreeGrafter"/>
</dbReference>
<dbReference type="Gene3D" id="3.90.550.20">
    <property type="match status" value="1"/>
</dbReference>
<dbReference type="SUPFAM" id="SSF53448">
    <property type="entry name" value="Nucleotide-diphospho-sugar transferases"/>
    <property type="match status" value="1"/>
</dbReference>
<keyword evidence="3" id="KW-1133">Transmembrane helix</keyword>
<dbReference type="InterPro" id="IPR029044">
    <property type="entry name" value="Nucleotide-diphossugar_trans"/>
</dbReference>
<keyword evidence="5" id="KW-1185">Reference proteome</keyword>
<dbReference type="GO" id="GO:0000030">
    <property type="term" value="F:mannosyltransferase activity"/>
    <property type="evidence" value="ECO:0007669"/>
    <property type="project" value="TreeGrafter"/>
</dbReference>
<feature type="transmembrane region" description="Helical" evidence="3">
    <location>
        <begin position="345"/>
        <end position="368"/>
    </location>
</feature>
<sequence length="875" mass="98390">MINLNDNLESMNLNDLTTIPIPIPIPTTTTTTTTIPTTTTNQSSNNLTLNFDDSSSTELSSSEALITCNNNLNHNNLTINSSSSCFNSINQEIDLQLETYSKSLDQFNFSPISLSTNSTNSPITPLFNQLYHHHHHTQNHPQNHTQHHQINLLSPRKFNYHSSCNKSSPTSSPLSIQNLNLPNLSNPFPLNQSLSTYHPHQLNCLIPHSNISTTLTTTCQVKPNTSITKNQLPLSNLSIRRRSPTALDPYSLISPTMNNFNSCSRHESSSSKFLPSNNNHDDALSSSSSSFLIQPSTSLQSSSSSAYNPSKSQPFLHSSFKIHHDRSKFFLYNSRKRRSWMDYSLLALILIIVGTVVVLSTVNMYFGIYPSDVILSSELEVDPIFPNRIPKIIHQTWKTSQIPERWVPVRSSCAIAHPDWDYMLWTDESGRNLIKEHYSWFLPIYDGYPYPIQRADAVRYFILHHYGGVYMDLDIGCLRPMDSLLRFDMILPQTVPVGISNDLMFSAKGHPFMNFVIHRLAQFDHDYLLNYATVMFSTGPMALSALLSQARRSTVLSSTAVMSGFGPIRILPPHLYGKNLAAPQPSPGPFFTHYHGSSWHTEGAGMVLWLGKFGMFCLYAAIAIVVLYSLFELFRRSFILGSTDKGLVKTGTTWINGLGGVVKTRRAVPFLWKRRFSRNRFSERRTGDTVLSGQWIDQINSTSNQIKPLRFTRTQKAKRCMQCLSCKSYEQVSKGDEDHLPAYEPKFLHLSSCENKYTSRPDYQEMEVEEENWDQVDSSPSQQYLTSNPTPFVLPAISTSHENSNCNNIVGNHLGTRTDETSQLPSPLLNAIYRLAELAGIVGEQSSGDEVIGNFSVSLEAGKLTNTDQVTLKVD</sequence>
<evidence type="ECO:0000313" key="4">
    <source>
        <dbReference type="EMBL" id="MBW0542211.1"/>
    </source>
</evidence>
<dbReference type="Pfam" id="PF04488">
    <property type="entry name" value="Gly_transf_sug"/>
    <property type="match status" value="1"/>
</dbReference>
<dbReference type="EMBL" id="AVOT02046931">
    <property type="protein sequence ID" value="MBW0542211.1"/>
    <property type="molecule type" value="Genomic_DNA"/>
</dbReference>
<dbReference type="Proteomes" id="UP000765509">
    <property type="component" value="Unassembled WGS sequence"/>
</dbReference>
<gene>
    <name evidence="4" type="ORF">O181_081926</name>
</gene>
<comment type="similarity">
    <text evidence="1">Belongs to the glycosyltransferase 32 family.</text>
</comment>
<evidence type="ECO:0008006" key="6">
    <source>
        <dbReference type="Google" id="ProtNLM"/>
    </source>
</evidence>
<evidence type="ECO:0000313" key="5">
    <source>
        <dbReference type="Proteomes" id="UP000765509"/>
    </source>
</evidence>
<proteinExistence type="inferred from homology"/>
<accession>A0A9Q3FRL4</accession>
<evidence type="ECO:0000256" key="1">
    <source>
        <dbReference type="ARBA" id="ARBA00009003"/>
    </source>
</evidence>
<dbReference type="PANTHER" id="PTHR32385:SF15">
    <property type="entry name" value="INOSITOL PHOSPHOCERAMIDE MANNOSYLTRANSFERASE 1"/>
    <property type="match status" value="1"/>
</dbReference>
<dbReference type="OrthoDB" id="3647at2759"/>
<keyword evidence="3" id="KW-0472">Membrane</keyword>
<dbReference type="GO" id="GO:0016020">
    <property type="term" value="C:membrane"/>
    <property type="evidence" value="ECO:0007669"/>
    <property type="project" value="GOC"/>
</dbReference>
<keyword evidence="2" id="KW-0808">Transferase</keyword>
<keyword evidence="3" id="KW-0812">Transmembrane</keyword>
<dbReference type="InterPro" id="IPR007577">
    <property type="entry name" value="GlycoTrfase_DXD_sugar-bd_CS"/>
</dbReference>
<reference evidence="4" key="1">
    <citation type="submission" date="2021-03" db="EMBL/GenBank/DDBJ databases">
        <title>Draft genome sequence of rust myrtle Austropuccinia psidii MF-1, a brazilian biotype.</title>
        <authorList>
            <person name="Quecine M.C."/>
            <person name="Pachon D.M.R."/>
            <person name="Bonatelli M.L."/>
            <person name="Correr F.H."/>
            <person name="Franceschini L.M."/>
            <person name="Leite T.F."/>
            <person name="Margarido G.R.A."/>
            <person name="Almeida C.A."/>
            <person name="Ferrarezi J.A."/>
            <person name="Labate C.A."/>
        </authorList>
    </citation>
    <scope>NUCLEOTIDE SEQUENCE</scope>
    <source>
        <strain evidence="4">MF-1</strain>
    </source>
</reference>
<name>A0A9Q3FRL4_9BASI</name>
<comment type="caution">
    <text evidence="4">The sequence shown here is derived from an EMBL/GenBank/DDBJ whole genome shotgun (WGS) entry which is preliminary data.</text>
</comment>
<organism evidence="4 5">
    <name type="scientific">Austropuccinia psidii MF-1</name>
    <dbReference type="NCBI Taxonomy" id="1389203"/>
    <lineage>
        <taxon>Eukaryota</taxon>
        <taxon>Fungi</taxon>
        <taxon>Dikarya</taxon>
        <taxon>Basidiomycota</taxon>
        <taxon>Pucciniomycotina</taxon>
        <taxon>Pucciniomycetes</taxon>
        <taxon>Pucciniales</taxon>
        <taxon>Sphaerophragmiaceae</taxon>
        <taxon>Austropuccinia</taxon>
    </lineage>
</organism>
<evidence type="ECO:0000256" key="3">
    <source>
        <dbReference type="SAM" id="Phobius"/>
    </source>
</evidence>
<evidence type="ECO:0000256" key="2">
    <source>
        <dbReference type="ARBA" id="ARBA00022679"/>
    </source>
</evidence>
<dbReference type="FunFam" id="3.90.550.20:FF:000005">
    <property type="entry name" value="Unplaced genomic scaffold supercont1.17, whole genome shotgun sequence"/>
    <property type="match status" value="1"/>
</dbReference>
<protein>
    <recommendedName>
        <fullName evidence="6">Glycosyltransferase family 32 protein</fullName>
    </recommendedName>
</protein>
<dbReference type="AlphaFoldDB" id="A0A9Q3FRL4"/>